<dbReference type="EMBL" id="KZ293457">
    <property type="protein sequence ID" value="PBK63608.1"/>
    <property type="molecule type" value="Genomic_DNA"/>
</dbReference>
<evidence type="ECO:0000313" key="1">
    <source>
        <dbReference type="EMBL" id="PBK63608.1"/>
    </source>
</evidence>
<protein>
    <submittedName>
        <fullName evidence="1">Uncharacterized protein</fullName>
    </submittedName>
</protein>
<dbReference type="AlphaFoldDB" id="A0A2H3BC47"/>
<reference evidence="2" key="1">
    <citation type="journal article" date="2017" name="Nat. Ecol. Evol.">
        <title>Genome expansion and lineage-specific genetic innovations in the forest pathogenic fungi Armillaria.</title>
        <authorList>
            <person name="Sipos G."/>
            <person name="Prasanna A.N."/>
            <person name="Walter M.C."/>
            <person name="O'Connor E."/>
            <person name="Balint B."/>
            <person name="Krizsan K."/>
            <person name="Kiss B."/>
            <person name="Hess J."/>
            <person name="Varga T."/>
            <person name="Slot J."/>
            <person name="Riley R."/>
            <person name="Boka B."/>
            <person name="Rigling D."/>
            <person name="Barry K."/>
            <person name="Lee J."/>
            <person name="Mihaltcheva S."/>
            <person name="LaButti K."/>
            <person name="Lipzen A."/>
            <person name="Waldron R."/>
            <person name="Moloney N.M."/>
            <person name="Sperisen C."/>
            <person name="Kredics L."/>
            <person name="Vagvoelgyi C."/>
            <person name="Patrignani A."/>
            <person name="Fitzpatrick D."/>
            <person name="Nagy I."/>
            <person name="Doyle S."/>
            <person name="Anderson J.B."/>
            <person name="Grigoriev I.V."/>
            <person name="Gueldener U."/>
            <person name="Muensterkoetter M."/>
            <person name="Nagy L.G."/>
        </authorList>
    </citation>
    <scope>NUCLEOTIDE SEQUENCE [LARGE SCALE GENOMIC DNA]</scope>
    <source>
        <strain evidence="2">28-4</strain>
    </source>
</reference>
<name>A0A2H3BC47_9AGAR</name>
<proteinExistence type="predicted"/>
<evidence type="ECO:0000313" key="2">
    <source>
        <dbReference type="Proteomes" id="UP000218334"/>
    </source>
</evidence>
<gene>
    <name evidence="1" type="ORF">ARMSODRAFT_1023809</name>
</gene>
<accession>A0A2H3BC47</accession>
<keyword evidence="2" id="KW-1185">Reference proteome</keyword>
<dbReference type="Proteomes" id="UP000218334">
    <property type="component" value="Unassembled WGS sequence"/>
</dbReference>
<organism evidence="1 2">
    <name type="scientific">Armillaria solidipes</name>
    <dbReference type="NCBI Taxonomy" id="1076256"/>
    <lineage>
        <taxon>Eukaryota</taxon>
        <taxon>Fungi</taxon>
        <taxon>Dikarya</taxon>
        <taxon>Basidiomycota</taxon>
        <taxon>Agaricomycotina</taxon>
        <taxon>Agaricomycetes</taxon>
        <taxon>Agaricomycetidae</taxon>
        <taxon>Agaricales</taxon>
        <taxon>Marasmiineae</taxon>
        <taxon>Physalacriaceae</taxon>
        <taxon>Armillaria</taxon>
    </lineage>
</organism>
<sequence length="140" mass="16432">MSAYITSSQGSTHVCEGERLPHDIFLTFGFYTIMHPYTREQCAWIDAELDAFAVAATAGNHSLGRWLACAFAHWFRRWPELEGDIFFEEERQEDMATRRNTLVQLLVMSLERMWFADDEVPRANVMRMSELHVIVQRHFM</sequence>